<dbReference type="InterPro" id="IPR009003">
    <property type="entry name" value="Peptidase_S1_PA"/>
</dbReference>
<dbReference type="RefSeq" id="WP_097429935.1">
    <property type="nucleotide sequence ID" value="NZ_JAYWMU010000109.1"/>
</dbReference>
<evidence type="ECO:0000256" key="5">
    <source>
        <dbReference type="ARBA" id="ARBA00022452"/>
    </source>
</evidence>
<dbReference type="GO" id="GO:0009279">
    <property type="term" value="C:cell outer membrane"/>
    <property type="evidence" value="ECO:0007669"/>
    <property type="project" value="UniProtKB-SubCell"/>
</dbReference>
<evidence type="ECO:0000256" key="16">
    <source>
        <dbReference type="ARBA" id="ARBA00023237"/>
    </source>
</evidence>
<evidence type="ECO:0000259" key="17">
    <source>
        <dbReference type="PROSITE" id="PS51208"/>
    </source>
</evidence>
<evidence type="ECO:0000313" key="19">
    <source>
        <dbReference type="EMBL" id="HAG5773208.1"/>
    </source>
</evidence>
<dbReference type="InterPro" id="IPR011050">
    <property type="entry name" value="Pectin_lyase_fold/virulence"/>
</dbReference>
<evidence type="ECO:0000259" key="18">
    <source>
        <dbReference type="PROSITE" id="PS51691"/>
    </source>
</evidence>
<keyword evidence="7" id="KW-0645">Protease</keyword>
<dbReference type="GO" id="GO:0005576">
    <property type="term" value="C:extracellular region"/>
    <property type="evidence" value="ECO:0007669"/>
    <property type="project" value="UniProtKB-SubCell"/>
</dbReference>
<accession>A0A765XC19</accession>
<organism evidence="19">
    <name type="scientific">Escherichia coli</name>
    <dbReference type="NCBI Taxonomy" id="562"/>
    <lineage>
        <taxon>Bacteria</taxon>
        <taxon>Pseudomonadati</taxon>
        <taxon>Pseudomonadota</taxon>
        <taxon>Gammaproteobacteria</taxon>
        <taxon>Enterobacterales</taxon>
        <taxon>Enterobacteriaceae</taxon>
        <taxon>Escherichia</taxon>
    </lineage>
</organism>
<reference evidence="19" key="2">
    <citation type="submission" date="2020-02" db="EMBL/GenBank/DDBJ databases">
        <authorList>
            <consortium name="NCBI Pathogen Detection Project"/>
        </authorList>
    </citation>
    <scope>NUCLEOTIDE SEQUENCE</scope>
    <source>
        <strain evidence="19">1839</strain>
    </source>
</reference>
<keyword evidence="13" id="KW-0843">Virulence</keyword>
<dbReference type="InterPro" id="IPR030396">
    <property type="entry name" value="Peptidase_S6_dom"/>
</dbReference>
<evidence type="ECO:0000256" key="15">
    <source>
        <dbReference type="ARBA" id="ARBA00023145"/>
    </source>
</evidence>
<evidence type="ECO:0000256" key="14">
    <source>
        <dbReference type="ARBA" id="ARBA00023136"/>
    </source>
</evidence>
<gene>
    <name evidence="19" type="ORF">GGB84_005029</name>
</gene>
<dbReference type="InterPro" id="IPR005546">
    <property type="entry name" value="Autotransporte_beta"/>
</dbReference>
<evidence type="ECO:0000256" key="10">
    <source>
        <dbReference type="ARBA" id="ARBA00022764"/>
    </source>
</evidence>
<evidence type="ECO:0000256" key="4">
    <source>
        <dbReference type="ARBA" id="ARBA00004613"/>
    </source>
</evidence>
<keyword evidence="5" id="KW-1134">Transmembrane beta strand</keyword>
<dbReference type="Gene3D" id="2.40.128.130">
    <property type="entry name" value="Autotransporter beta-domain"/>
    <property type="match status" value="1"/>
</dbReference>
<dbReference type="GO" id="GO:0009986">
    <property type="term" value="C:cell surface"/>
    <property type="evidence" value="ECO:0007669"/>
    <property type="project" value="UniProtKB-SubCell"/>
</dbReference>
<keyword evidence="11" id="KW-0378">Hydrolase</keyword>
<dbReference type="InterPro" id="IPR000710">
    <property type="entry name" value="Peptidase_S6"/>
</dbReference>
<protein>
    <submittedName>
        <fullName evidence="19">Autotransporter outer membrane beta-barrel domain-containing protein</fullName>
    </submittedName>
</protein>
<dbReference type="Gene3D" id="2.160.20.20">
    <property type="match status" value="1"/>
</dbReference>
<keyword evidence="6" id="KW-0964">Secreted</keyword>
<dbReference type="InterPro" id="IPR006315">
    <property type="entry name" value="OM_autotransptr_brl_dom"/>
</dbReference>
<comment type="caution">
    <text evidence="19">The sequence shown here is derived from an EMBL/GenBank/DDBJ whole genome shotgun (WGS) entry which is preliminary data.</text>
</comment>
<dbReference type="SUPFAM" id="SSF51126">
    <property type="entry name" value="Pectin lyase-like"/>
    <property type="match status" value="1"/>
</dbReference>
<dbReference type="GO" id="GO:0006508">
    <property type="term" value="P:proteolysis"/>
    <property type="evidence" value="ECO:0007669"/>
    <property type="project" value="UniProtKB-KW"/>
</dbReference>
<dbReference type="InterPro" id="IPR050909">
    <property type="entry name" value="Bact_Autotransporter_VF"/>
</dbReference>
<dbReference type="PANTHER" id="PTHR12338">
    <property type="entry name" value="AUTOTRANSPORTER"/>
    <property type="match status" value="1"/>
</dbReference>
<keyword evidence="8" id="KW-0812">Transmembrane</keyword>
<dbReference type="Pfam" id="PF02395">
    <property type="entry name" value="Peptidase_S6"/>
    <property type="match status" value="1"/>
</dbReference>
<evidence type="ECO:0000256" key="9">
    <source>
        <dbReference type="ARBA" id="ARBA00022729"/>
    </source>
</evidence>
<dbReference type="EMBL" id="DAAYTU010000081">
    <property type="protein sequence ID" value="HAG5773208.1"/>
    <property type="molecule type" value="Genomic_DNA"/>
</dbReference>
<dbReference type="Pfam" id="PF03797">
    <property type="entry name" value="Autotransporter"/>
    <property type="match status" value="1"/>
</dbReference>
<dbReference type="PROSITE" id="PS51208">
    <property type="entry name" value="AUTOTRANSPORTER"/>
    <property type="match status" value="1"/>
</dbReference>
<keyword evidence="10" id="KW-0574">Periplasm</keyword>
<proteinExistence type="predicted"/>
<dbReference type="SMART" id="SM00869">
    <property type="entry name" value="Autotransporter"/>
    <property type="match status" value="1"/>
</dbReference>
<dbReference type="GO" id="GO:0042597">
    <property type="term" value="C:periplasmic space"/>
    <property type="evidence" value="ECO:0007669"/>
    <property type="project" value="UniProtKB-SubCell"/>
</dbReference>
<dbReference type="Gene3D" id="2.40.10.120">
    <property type="match status" value="1"/>
</dbReference>
<evidence type="ECO:0000256" key="3">
    <source>
        <dbReference type="ARBA" id="ARBA00004571"/>
    </source>
</evidence>
<dbReference type="NCBIfam" id="TIGR01414">
    <property type="entry name" value="autotrans_barl"/>
    <property type="match status" value="1"/>
</dbReference>
<evidence type="ECO:0000256" key="7">
    <source>
        <dbReference type="ARBA" id="ARBA00022670"/>
    </source>
</evidence>
<dbReference type="InterPro" id="IPR036709">
    <property type="entry name" value="Autotransporte_beta_dom_sf"/>
</dbReference>
<dbReference type="SUPFAM" id="SSF103515">
    <property type="entry name" value="Autotransporter"/>
    <property type="match status" value="1"/>
</dbReference>
<feature type="domain" description="Peptidase S6" evidence="18">
    <location>
        <begin position="57"/>
        <end position="300"/>
    </location>
</feature>
<keyword evidence="16" id="KW-0998">Cell outer membrane</keyword>
<evidence type="ECO:0000256" key="12">
    <source>
        <dbReference type="ARBA" id="ARBA00022825"/>
    </source>
</evidence>
<dbReference type="SUPFAM" id="SSF50494">
    <property type="entry name" value="Trypsin-like serine proteases"/>
    <property type="match status" value="1"/>
</dbReference>
<comment type="subcellular location">
    <subcellularLocation>
        <location evidence="3">Cell outer membrane</location>
        <topology evidence="3">Multi-pass membrane protein</topology>
    </subcellularLocation>
    <subcellularLocation>
        <location evidence="1">Cell surface</location>
    </subcellularLocation>
    <subcellularLocation>
        <location evidence="2">Periplasm</location>
    </subcellularLocation>
    <subcellularLocation>
        <location evidence="4">Secreted</location>
    </subcellularLocation>
</comment>
<evidence type="ECO:0000256" key="2">
    <source>
        <dbReference type="ARBA" id="ARBA00004418"/>
    </source>
</evidence>
<dbReference type="InterPro" id="IPR057393">
    <property type="entry name" value="PIC_HAP1_IgA0_b-sol2"/>
</dbReference>
<dbReference type="PROSITE" id="PS51691">
    <property type="entry name" value="PEPTIDASE_S6"/>
    <property type="match status" value="1"/>
</dbReference>
<keyword evidence="14" id="KW-0472">Membrane</keyword>
<evidence type="ECO:0000256" key="13">
    <source>
        <dbReference type="ARBA" id="ARBA00023026"/>
    </source>
</evidence>
<dbReference type="PANTHER" id="PTHR12338:SF8">
    <property type="entry name" value="HEME_HEMOPEXIN-BINDING PROTEIN"/>
    <property type="match status" value="1"/>
</dbReference>
<dbReference type="PRINTS" id="PR00921">
    <property type="entry name" value="IGASERPTASE"/>
</dbReference>
<evidence type="ECO:0000256" key="1">
    <source>
        <dbReference type="ARBA" id="ARBA00004241"/>
    </source>
</evidence>
<keyword evidence="12" id="KW-0720">Serine protease</keyword>
<dbReference type="GO" id="GO:0004252">
    <property type="term" value="F:serine-type endopeptidase activity"/>
    <property type="evidence" value="ECO:0007669"/>
    <property type="project" value="InterPro"/>
</dbReference>
<keyword evidence="9" id="KW-0732">Signal</keyword>
<name>A0A765XC19_ECOLX</name>
<evidence type="ECO:0000256" key="11">
    <source>
        <dbReference type="ARBA" id="ARBA00022801"/>
    </source>
</evidence>
<evidence type="ECO:0000256" key="6">
    <source>
        <dbReference type="ARBA" id="ARBA00022525"/>
    </source>
</evidence>
<keyword evidence="15" id="KW-0865">Zymogen</keyword>
<dbReference type="InterPro" id="IPR012332">
    <property type="entry name" value="Autotransporter_pectin_lyase_C"/>
</dbReference>
<feature type="domain" description="Autotransporter" evidence="17">
    <location>
        <begin position="1099"/>
        <end position="1365"/>
    </location>
</feature>
<dbReference type="Gene3D" id="3.30.160.280">
    <property type="match status" value="1"/>
</dbReference>
<dbReference type="Pfam" id="PF24078">
    <property type="entry name" value="Beta-sol_PIC_HAP1_IgA0_2nd"/>
    <property type="match status" value="1"/>
</dbReference>
<sequence length="1365" mass="147079">MNKIYSHRICHKTGIIKVVSELISHTRKSKSKKYDRTLFLIPVIFSLLSFPTGSKASVVNGNNAYQNYRDFAENKGAFQPGATDIPVYDTNGNVTGTLSISMPDFSSVATEGYATLISPQYIVSVKHNKGYNTVSFGDGQNSYTIVNRNEDPSRDFHTPRLNKLVTEVSPADAISTGDSSNFYTDSERYTAFVRLGSGRQFIKNEDGTLTQLAAGYSYLTGGTLKAPVVYQNGNSLKATTPDLFNSDMGLLPTTAQPGDSGSPLFAWDSWTGKWVLIGVQTAISTSWSYWAAIPVSDIQAIINDDSDGTISFLDSAGALIWTYNSTDGTGTISQGNTTYTMHGTKDGNLDAGKNLTFTGDDGLILLRDNVDQGAGTLTFNSNYTVSTDNNSTWMGGGLDIAEGTSVTWQVNGVSGDNLHKIGAGTLIVNASGINEGGLKVGDGTTVLDQQPDKDGNVQAFSSVNIASGRATVVLADSNQVDPDNISWGYKGGTLDLNGNNLTFHQIKAADYGAVIANTADSTSTVTLSYSLNSNDVNINNWAGLNSKGTPGDLYVYNNTYTNTTDYFILKTDGYYGYYPTNQSSSDIWEYVGHDQDAAQKLVADRYNSSGYLYHGQFTGNLNIVNTVASGATGSFVMDGSADISGSFTQENGRLTLQGHPVIHAYNSQSIADTVASTGDDSVLTQPTSFTQSDWENRSFTFGALNLKNTDFSLGRNATLNTVIQAENSVVTLGGARVYIDLKDGDGTDFELEEGESIATADADKSHFYGSVILDSNSTLTVNEVFNGNIQASDSSVTINSDEVLIGDVVLQNSAMTLNDGASAVVSDSLNTDGAVSVDNAFLQLGENGNTRTRSSAGVYRAAQINLSGEKAALYVTEGNTLYSDILSDSSASLIFGDSTQALSGTSDGTQVTRWEGSLNAEDASLTLYGTEWRVTSDSQSGTLSARNSLIDLSSYSDGSRRLSVSNFDSSDSTYRLNVGSGYNDQLVVTESATGQNNTLLLNFTSQPQTGDVKQTLVIAPDSTSSDLFHVSTISNGFSEFIPETTVDTTDGVKKWELESIQVQENKPVTQAAGYFLRSGYQQFLTEMNNLTIHMSDLRDNDAPTGVWARLINGSGSGKGDYSDRYTHFQMGADRKHELESMDLIHGVMLTYTDSRADGKQYTGKTRSYGAGIYASGIFPDGAYFDLTGKYVQHANDYTLSLAGAGQQTFHSHSLYAALQVGQRYRYGGNVWLEPQAELVYGRISGRNFSWSDNSIPLRMKSSDMTPLVGRIGIESGKDIDMKKWSARLRAGVSYQADLRDHATVLLQDSASTYKSTSGKDNRVLLNAGLQMNLGQDKRLDMGLEKSFMGDYNVDHAVKASFTWSF</sequence>
<reference evidence="19" key="1">
    <citation type="journal article" date="2018" name="Genome Biol.">
        <title>SKESA: strategic k-mer extension for scrupulous assemblies.</title>
        <authorList>
            <person name="Souvorov A."/>
            <person name="Agarwala R."/>
            <person name="Lipman D.J."/>
        </authorList>
    </citation>
    <scope>NUCLEOTIDE SEQUENCE [LARGE SCALE GENOMIC DNA]</scope>
    <source>
        <strain evidence="19">1839</strain>
    </source>
</reference>
<evidence type="ECO:0000256" key="8">
    <source>
        <dbReference type="ARBA" id="ARBA00022692"/>
    </source>
</evidence>